<dbReference type="GeneTree" id="ENSGT00390000017064"/>
<dbReference type="EMBL" id="AHAT01008201">
    <property type="status" value="NOT_ANNOTATED_CDS"/>
    <property type="molecule type" value="Genomic_DNA"/>
</dbReference>
<reference evidence="2" key="2">
    <citation type="submission" date="2025-08" db="UniProtKB">
        <authorList>
            <consortium name="Ensembl"/>
        </authorList>
    </citation>
    <scope>IDENTIFICATION</scope>
</reference>
<reference evidence="3" key="1">
    <citation type="submission" date="2011-12" db="EMBL/GenBank/DDBJ databases">
        <title>The Draft Genome of Lepisosteus oculatus.</title>
        <authorList>
            <consortium name="The Broad Institute Genome Assembly &amp; Analysis Group"/>
            <consortium name="Computational R&amp;D Group"/>
            <consortium name="and Sequencing Platform"/>
            <person name="Di Palma F."/>
            <person name="Alfoldi J."/>
            <person name="Johnson J."/>
            <person name="Berlin A."/>
            <person name="Gnerre S."/>
            <person name="Jaffe D."/>
            <person name="MacCallum I."/>
            <person name="Young S."/>
            <person name="Walker B.J."/>
            <person name="Lander E.S."/>
            <person name="Lindblad-Toh K."/>
        </authorList>
    </citation>
    <scope>NUCLEOTIDE SEQUENCE [LARGE SCALE GENOMIC DNA]</scope>
</reference>
<name>W5M6M4_LEPOC</name>
<dbReference type="Bgee" id="ENSLOCG00000003390">
    <property type="expression patterns" value="Expressed in ovary and 13 other cell types or tissues"/>
</dbReference>
<dbReference type="AlphaFoldDB" id="W5M6M4"/>
<reference evidence="2" key="3">
    <citation type="submission" date="2025-09" db="UniProtKB">
        <authorList>
            <consortium name="Ensembl"/>
        </authorList>
    </citation>
    <scope>IDENTIFICATION</scope>
</reference>
<organism evidence="2 3">
    <name type="scientific">Lepisosteus oculatus</name>
    <name type="common">Spotted gar</name>
    <dbReference type="NCBI Taxonomy" id="7918"/>
    <lineage>
        <taxon>Eukaryota</taxon>
        <taxon>Metazoa</taxon>
        <taxon>Chordata</taxon>
        <taxon>Craniata</taxon>
        <taxon>Vertebrata</taxon>
        <taxon>Euteleostomi</taxon>
        <taxon>Actinopterygii</taxon>
        <taxon>Neopterygii</taxon>
        <taxon>Holostei</taxon>
        <taxon>Semionotiformes</taxon>
        <taxon>Lepisosteidae</taxon>
        <taxon>Lepisosteus</taxon>
    </lineage>
</organism>
<proteinExistence type="predicted"/>
<sequence>SLDRSTRLGREVLARAQRRHIEWPRLRPSRQLRLKEDSPSGTHHVRQLSAANKSSVLPLLSFRSVSAAESSQTEVNHVHRYHAQRNSASKARDSSRQEQRSSEDFHIEVAPGTYAITAGAQDTEKQTRLVQIGAGESVNLTFTL</sequence>
<dbReference type="Ensembl" id="ENSLOCT00000004040.1">
    <property type="protein sequence ID" value="ENSLOCP00000004032.1"/>
    <property type="gene ID" value="ENSLOCG00000003390.1"/>
</dbReference>
<evidence type="ECO:0000313" key="3">
    <source>
        <dbReference type="Proteomes" id="UP000018468"/>
    </source>
</evidence>
<dbReference type="InterPro" id="IPR033214">
    <property type="entry name" value="AKIP1"/>
</dbReference>
<dbReference type="GO" id="GO:1901222">
    <property type="term" value="P:regulation of non-canonical NF-kappaB signal transduction"/>
    <property type="evidence" value="ECO:0007669"/>
    <property type="project" value="InterPro"/>
</dbReference>
<evidence type="ECO:0000256" key="1">
    <source>
        <dbReference type="SAM" id="MobiDB-lite"/>
    </source>
</evidence>
<dbReference type="PANTHER" id="PTHR14330">
    <property type="entry name" value="A-KINASE-INTERACTING PROTEIN 1"/>
    <property type="match status" value="1"/>
</dbReference>
<feature type="region of interest" description="Disordered" evidence="1">
    <location>
        <begin position="68"/>
        <end position="106"/>
    </location>
</feature>
<dbReference type="Proteomes" id="UP000018468">
    <property type="component" value="Linkage group LG27"/>
</dbReference>
<dbReference type="PANTHER" id="PTHR14330:SF2">
    <property type="entry name" value="A-KINASE-INTERACTING PROTEIN 1"/>
    <property type="match status" value="1"/>
</dbReference>
<evidence type="ECO:0000313" key="2">
    <source>
        <dbReference type="Ensembl" id="ENSLOCP00000004032.1"/>
    </source>
</evidence>
<accession>W5M6M4</accession>
<keyword evidence="3" id="KW-1185">Reference proteome</keyword>
<protein>
    <submittedName>
        <fullName evidence="2">A-kinase interacting protein 1</fullName>
    </submittedName>
</protein>
<dbReference type="Gene3D" id="2.60.40.1120">
    <property type="entry name" value="Carboxypeptidase-like, regulatory domain"/>
    <property type="match status" value="1"/>
</dbReference>
<feature type="compositionally biased region" description="Basic and acidic residues" evidence="1">
    <location>
        <begin position="90"/>
        <end position="106"/>
    </location>
</feature>